<keyword evidence="5" id="KW-0560">Oxidoreductase</keyword>
<name>A0AAD4Q4Z8_9AGAM</name>
<dbReference type="GO" id="GO:0008199">
    <property type="term" value="F:ferric iron binding"/>
    <property type="evidence" value="ECO:0007669"/>
    <property type="project" value="InterPro"/>
</dbReference>
<dbReference type="GO" id="GO:0009712">
    <property type="term" value="P:catechol-containing compound metabolic process"/>
    <property type="evidence" value="ECO:0007669"/>
    <property type="project" value="InterPro"/>
</dbReference>
<reference evidence="9" key="1">
    <citation type="submission" date="2022-01" db="EMBL/GenBank/DDBJ databases">
        <title>Comparative genomics reveals a dynamic genome evolution in the ectomycorrhizal milk-cap (Lactarius) mushrooms.</title>
        <authorList>
            <consortium name="DOE Joint Genome Institute"/>
            <person name="Lebreton A."/>
            <person name="Tang N."/>
            <person name="Kuo A."/>
            <person name="LaButti K."/>
            <person name="Drula E."/>
            <person name="Barry K."/>
            <person name="Clum A."/>
            <person name="Lipzen A."/>
            <person name="Mousain D."/>
            <person name="Ng V."/>
            <person name="Wang R."/>
            <person name="Wang X."/>
            <person name="Dai Y."/>
            <person name="Henrissat B."/>
            <person name="Grigoriev I.V."/>
            <person name="Guerin-Laguette A."/>
            <person name="Yu F."/>
            <person name="Martin F.M."/>
        </authorList>
    </citation>
    <scope>NUCLEOTIDE SEQUENCE</scope>
    <source>
        <strain evidence="9">QP</strain>
    </source>
</reference>
<dbReference type="EMBL" id="JAKELL010000238">
    <property type="protein sequence ID" value="KAH8978290.1"/>
    <property type="molecule type" value="Genomic_DNA"/>
</dbReference>
<organism evidence="9 10">
    <name type="scientific">Lactarius akahatsu</name>
    <dbReference type="NCBI Taxonomy" id="416441"/>
    <lineage>
        <taxon>Eukaryota</taxon>
        <taxon>Fungi</taxon>
        <taxon>Dikarya</taxon>
        <taxon>Basidiomycota</taxon>
        <taxon>Agaricomycotina</taxon>
        <taxon>Agaricomycetes</taxon>
        <taxon>Russulales</taxon>
        <taxon>Russulaceae</taxon>
        <taxon>Lactarius</taxon>
    </lineage>
</organism>
<dbReference type="GO" id="GO:0018576">
    <property type="term" value="F:catechol 1,2-dioxygenase activity"/>
    <property type="evidence" value="ECO:0007669"/>
    <property type="project" value="InterPro"/>
</dbReference>
<evidence type="ECO:0000256" key="3">
    <source>
        <dbReference type="ARBA" id="ARBA00022723"/>
    </source>
</evidence>
<dbReference type="InterPro" id="IPR007535">
    <property type="entry name" value="Catechol_dOase_N"/>
</dbReference>
<dbReference type="Gene3D" id="2.60.130.10">
    <property type="entry name" value="Aromatic compound dioxygenase"/>
    <property type="match status" value="1"/>
</dbReference>
<keyword evidence="6" id="KW-0408">Iron</keyword>
<accession>A0AAD4Q4Z8</accession>
<dbReference type="InterPro" id="IPR050770">
    <property type="entry name" value="Intradiol_RC_Dioxygenase"/>
</dbReference>
<keyword evidence="3" id="KW-0479">Metal-binding</keyword>
<dbReference type="Proteomes" id="UP001201163">
    <property type="component" value="Unassembled WGS sequence"/>
</dbReference>
<evidence type="ECO:0000313" key="9">
    <source>
        <dbReference type="EMBL" id="KAH8978290.1"/>
    </source>
</evidence>
<dbReference type="AlphaFoldDB" id="A0AAD4Q4Z8"/>
<feature type="domain" description="Intradiol ring-cleavage dioxygenases" evidence="7">
    <location>
        <begin position="81"/>
        <end position="164"/>
    </location>
</feature>
<evidence type="ECO:0000256" key="2">
    <source>
        <dbReference type="ARBA" id="ARBA00007825"/>
    </source>
</evidence>
<proteinExistence type="inferred from homology"/>
<keyword evidence="10" id="KW-1185">Reference proteome</keyword>
<dbReference type="SUPFAM" id="SSF49482">
    <property type="entry name" value="Aromatic compound dioxygenase"/>
    <property type="match status" value="1"/>
</dbReference>
<sequence length="180" mass="19633">MIAIEFLACTGQICTPLCQEFILLSDVLGMSALVDALNDLPVSAGTESSVSGLFFTEDAPDVPLGESLERKGEYSYADSEGHMCTTSRVPIPGAVIKTWETDDKGFYNTQYADRVIAYCHGQLVTDKDSKYGYRAIVSIPYPIPSDVSTIFCLLLVCLTRLRRALIGRQLGPGDLLLALR</sequence>
<evidence type="ECO:0000256" key="5">
    <source>
        <dbReference type="ARBA" id="ARBA00023002"/>
    </source>
</evidence>
<dbReference type="Pfam" id="PF00775">
    <property type="entry name" value="Dioxygenase_C"/>
    <property type="match status" value="1"/>
</dbReference>
<evidence type="ECO:0000256" key="1">
    <source>
        <dbReference type="ARBA" id="ARBA00001965"/>
    </source>
</evidence>
<dbReference type="InterPro" id="IPR015889">
    <property type="entry name" value="Intradiol_dOase_core"/>
</dbReference>
<evidence type="ECO:0000259" key="8">
    <source>
        <dbReference type="Pfam" id="PF04444"/>
    </source>
</evidence>
<protein>
    <submittedName>
        <fullName evidence="9">Intradiol ring-cleavage dioxygenase</fullName>
    </submittedName>
</protein>
<evidence type="ECO:0000259" key="7">
    <source>
        <dbReference type="Pfam" id="PF00775"/>
    </source>
</evidence>
<dbReference type="InterPro" id="IPR000627">
    <property type="entry name" value="Intradiol_dOase_C"/>
</dbReference>
<evidence type="ECO:0000256" key="4">
    <source>
        <dbReference type="ARBA" id="ARBA00022964"/>
    </source>
</evidence>
<evidence type="ECO:0000256" key="6">
    <source>
        <dbReference type="ARBA" id="ARBA00023004"/>
    </source>
</evidence>
<dbReference type="Pfam" id="PF04444">
    <property type="entry name" value="Dioxygenase_N"/>
    <property type="match status" value="1"/>
</dbReference>
<dbReference type="PANTHER" id="PTHR33711:SF7">
    <property type="entry name" value="INTRADIOL RING-CLEAVAGE DIOXYGENASES DOMAIN-CONTAINING PROTEIN-RELATED"/>
    <property type="match status" value="1"/>
</dbReference>
<evidence type="ECO:0000313" key="10">
    <source>
        <dbReference type="Proteomes" id="UP001201163"/>
    </source>
</evidence>
<feature type="domain" description="Catechol dioxygenase N-terminal" evidence="8">
    <location>
        <begin position="2"/>
        <end position="39"/>
    </location>
</feature>
<comment type="cofactor">
    <cofactor evidence="1">
        <name>Fe(3+)</name>
        <dbReference type="ChEBI" id="CHEBI:29034"/>
    </cofactor>
</comment>
<comment type="caution">
    <text evidence="9">The sequence shown here is derived from an EMBL/GenBank/DDBJ whole genome shotgun (WGS) entry which is preliminary data.</text>
</comment>
<comment type="similarity">
    <text evidence="2">Belongs to the intradiol ring-cleavage dioxygenase family.</text>
</comment>
<dbReference type="PANTHER" id="PTHR33711">
    <property type="entry name" value="DIOXYGENASE, PUTATIVE (AFU_ORTHOLOGUE AFUA_2G02910)-RELATED"/>
    <property type="match status" value="1"/>
</dbReference>
<keyword evidence="4 9" id="KW-0223">Dioxygenase</keyword>
<gene>
    <name evidence="9" type="ORF">EDB92DRAFT_1807622</name>
</gene>